<evidence type="ECO:0000256" key="2">
    <source>
        <dbReference type="ARBA" id="ARBA00022448"/>
    </source>
</evidence>
<evidence type="ECO:0008006" key="9">
    <source>
        <dbReference type="Google" id="ProtNLM"/>
    </source>
</evidence>
<feature type="transmembrane region" description="Helical" evidence="6">
    <location>
        <begin position="51"/>
        <end position="76"/>
    </location>
</feature>
<keyword evidence="5 6" id="KW-0472">Membrane</keyword>
<evidence type="ECO:0000313" key="8">
    <source>
        <dbReference type="Proteomes" id="UP000075901"/>
    </source>
</evidence>
<dbReference type="Proteomes" id="UP000075901">
    <property type="component" value="Unassembled WGS sequence"/>
</dbReference>
<keyword evidence="2" id="KW-0813">Transport</keyword>
<evidence type="ECO:0000256" key="4">
    <source>
        <dbReference type="ARBA" id="ARBA00022989"/>
    </source>
</evidence>
<name>A0A182S6T5_9DIPT</name>
<organism evidence="7 8">
    <name type="scientific">Anopheles maculatus</name>
    <dbReference type="NCBI Taxonomy" id="74869"/>
    <lineage>
        <taxon>Eukaryota</taxon>
        <taxon>Metazoa</taxon>
        <taxon>Ecdysozoa</taxon>
        <taxon>Arthropoda</taxon>
        <taxon>Hexapoda</taxon>
        <taxon>Insecta</taxon>
        <taxon>Pterygota</taxon>
        <taxon>Neoptera</taxon>
        <taxon>Endopterygota</taxon>
        <taxon>Diptera</taxon>
        <taxon>Nematocera</taxon>
        <taxon>Culicoidea</taxon>
        <taxon>Culicidae</taxon>
        <taxon>Anophelinae</taxon>
        <taxon>Anopheles</taxon>
        <taxon>Anopheles maculatus group</taxon>
    </lineage>
</organism>
<feature type="transmembrane region" description="Helical" evidence="6">
    <location>
        <begin position="97"/>
        <end position="123"/>
    </location>
</feature>
<dbReference type="GO" id="GO:0016020">
    <property type="term" value="C:membrane"/>
    <property type="evidence" value="ECO:0007669"/>
    <property type="project" value="UniProtKB-SubCell"/>
</dbReference>
<dbReference type="PANTHER" id="PTHR23511:SF36">
    <property type="entry name" value="EG:BACR7A4.13 PROTEIN-RELATED"/>
    <property type="match status" value="1"/>
</dbReference>
<dbReference type="SUPFAM" id="SSF103473">
    <property type="entry name" value="MFS general substrate transporter"/>
    <property type="match status" value="1"/>
</dbReference>
<reference evidence="7" key="2">
    <citation type="submission" date="2020-05" db="UniProtKB">
        <authorList>
            <consortium name="EnsemblMetazoa"/>
        </authorList>
    </citation>
    <scope>IDENTIFICATION</scope>
    <source>
        <strain evidence="7">maculatus3</strain>
    </source>
</reference>
<dbReference type="VEuPathDB" id="VectorBase:AMAM000817"/>
<evidence type="ECO:0000256" key="5">
    <source>
        <dbReference type="ARBA" id="ARBA00023136"/>
    </source>
</evidence>
<keyword evidence="4 6" id="KW-1133">Transmembrane helix</keyword>
<dbReference type="Gene3D" id="1.20.1250.20">
    <property type="entry name" value="MFS general substrate transporter like domains"/>
    <property type="match status" value="1"/>
</dbReference>
<keyword evidence="8" id="KW-1185">Reference proteome</keyword>
<evidence type="ECO:0000256" key="1">
    <source>
        <dbReference type="ARBA" id="ARBA00004141"/>
    </source>
</evidence>
<proteinExistence type="predicted"/>
<evidence type="ECO:0000313" key="7">
    <source>
        <dbReference type="EnsemblMetazoa" id="AMAM000817-PA"/>
    </source>
</evidence>
<reference evidence="8" key="1">
    <citation type="submission" date="2013-09" db="EMBL/GenBank/DDBJ databases">
        <title>The Genome Sequence of Anopheles maculatus species B.</title>
        <authorList>
            <consortium name="The Broad Institute Genomics Platform"/>
            <person name="Neafsey D.E."/>
            <person name="Besansky N."/>
            <person name="Howell P."/>
            <person name="Walton C."/>
            <person name="Young S.K."/>
            <person name="Zeng Q."/>
            <person name="Gargeya S."/>
            <person name="Fitzgerald M."/>
            <person name="Haas B."/>
            <person name="Abouelleil A."/>
            <person name="Allen A.W."/>
            <person name="Alvarado L."/>
            <person name="Arachchi H.M."/>
            <person name="Berlin A.M."/>
            <person name="Chapman S.B."/>
            <person name="Gainer-Dewar J."/>
            <person name="Goldberg J."/>
            <person name="Griggs A."/>
            <person name="Gujja S."/>
            <person name="Hansen M."/>
            <person name="Howarth C."/>
            <person name="Imamovic A."/>
            <person name="Ireland A."/>
            <person name="Larimer J."/>
            <person name="McCowan C."/>
            <person name="Murphy C."/>
            <person name="Pearson M."/>
            <person name="Poon T.W."/>
            <person name="Priest M."/>
            <person name="Roberts A."/>
            <person name="Saif S."/>
            <person name="Shea T."/>
            <person name="Sisk P."/>
            <person name="Sykes S."/>
            <person name="Wortman J."/>
            <person name="Nusbaum C."/>
            <person name="Birren B."/>
        </authorList>
    </citation>
    <scope>NUCLEOTIDE SEQUENCE [LARGE SCALE GENOMIC DNA]</scope>
    <source>
        <strain evidence="8">maculatus3</strain>
    </source>
</reference>
<comment type="subcellular location">
    <subcellularLocation>
        <location evidence="1">Membrane</location>
        <topology evidence="1">Multi-pass membrane protein</topology>
    </subcellularLocation>
</comment>
<dbReference type="PANTHER" id="PTHR23511">
    <property type="entry name" value="SYNAPTIC VESICLE GLYCOPROTEIN 2"/>
    <property type="match status" value="1"/>
</dbReference>
<dbReference type="AlphaFoldDB" id="A0A182S6T5"/>
<protein>
    <recommendedName>
        <fullName evidence="9">Major facilitator superfamily (MFS) profile domain-containing protein</fullName>
    </recommendedName>
</protein>
<evidence type="ECO:0000256" key="3">
    <source>
        <dbReference type="ARBA" id="ARBA00022692"/>
    </source>
</evidence>
<dbReference type="EnsemblMetazoa" id="AMAM000817-RA">
    <property type="protein sequence ID" value="AMAM000817-PA"/>
    <property type="gene ID" value="AMAM000817"/>
</dbReference>
<evidence type="ECO:0000256" key="6">
    <source>
        <dbReference type="SAM" id="Phobius"/>
    </source>
</evidence>
<accession>A0A182S6T5</accession>
<dbReference type="InterPro" id="IPR036259">
    <property type="entry name" value="MFS_trans_sf"/>
</dbReference>
<sequence length="126" mass="13164">MNCGSMMAVESLCSLENLTTCNDATAKPYGLLLAGSCGTALYWARSSLVTLILSSCYITICSIASTALVGAVVAMFPTSMRTMVVSLTMMFGRTGSIIGNVVFPYLMALGCLPPFVMIGAIVIGKL</sequence>
<keyword evidence="3 6" id="KW-0812">Transmembrane</keyword>